<dbReference type="InterPro" id="IPR013715">
    <property type="entry name" value="DUF1746"/>
</dbReference>
<evidence type="ECO:0000256" key="1">
    <source>
        <dbReference type="SAM" id="MobiDB-lite"/>
    </source>
</evidence>
<dbReference type="Pfam" id="PF08508">
    <property type="entry name" value="DUF1746"/>
    <property type="match status" value="1"/>
</dbReference>
<dbReference type="Proteomes" id="UP000034164">
    <property type="component" value="Unassembled WGS sequence"/>
</dbReference>
<dbReference type="OrthoDB" id="5428737at2759"/>
<dbReference type="GO" id="GO:0005783">
    <property type="term" value="C:endoplasmic reticulum"/>
    <property type="evidence" value="ECO:0007669"/>
    <property type="project" value="TreeGrafter"/>
</dbReference>
<evidence type="ECO:0000313" key="4">
    <source>
        <dbReference type="Proteomes" id="UP000034164"/>
    </source>
</evidence>
<protein>
    <recommendedName>
        <fullName evidence="2">DUF1746 domain-containing protein</fullName>
    </recommendedName>
</protein>
<proteinExistence type="predicted"/>
<feature type="region of interest" description="Disordered" evidence="1">
    <location>
        <begin position="188"/>
        <end position="225"/>
    </location>
</feature>
<dbReference type="GO" id="GO:0032933">
    <property type="term" value="P:SREBP signaling pathway"/>
    <property type="evidence" value="ECO:0007669"/>
    <property type="project" value="InterPro"/>
</dbReference>
<comment type="caution">
    <text evidence="3">The sequence shown here is derived from an EMBL/GenBank/DDBJ whole genome shotgun (WGS) entry which is preliminary data.</text>
</comment>
<gene>
    <name evidence="3" type="ORF">EMCG_09693</name>
</gene>
<feature type="region of interest" description="Disordered" evidence="1">
    <location>
        <begin position="18"/>
        <end position="37"/>
    </location>
</feature>
<sequence>MTTPDVFRDAQYIADVSNIPYDPRDDDGASDHPGVSGRSYRRAVYASSKTVMLERLLRDLDLLIYCELSAVYYMDCSILHFAIRAIIQFIFFTPKAGQLSETSTTEPSIVAVFASNIFCIFLHYISSSPTAGEATRGYLHGGLFIDFIGQKGPISKFRLFLLDLLILAMQVIMLCVIQERDRTKLLERPADTAHRTPNLQDHDSEERAVPPNDTHLPGMSSETTADDIEMQDLSSPERSSDDSSARLFEFEAEHGTSTLARDRHPRDPFLSAQAAIADINVLQNLRDQWYSIPPTNGRHSTGSQPTTSTPNGMVIPFLQRRFRFQLRTIS</sequence>
<dbReference type="PANTHER" id="PTHR39405">
    <property type="entry name" value="DSC E3 UBIQUITIN LIGASE COMPLEX SUBUNIT 4"/>
    <property type="match status" value="1"/>
</dbReference>
<evidence type="ECO:0000313" key="3">
    <source>
        <dbReference type="EMBL" id="KKZ64309.1"/>
    </source>
</evidence>
<organism evidence="3 4">
    <name type="scientific">[Emmonsia] crescens</name>
    <dbReference type="NCBI Taxonomy" id="73230"/>
    <lineage>
        <taxon>Eukaryota</taxon>
        <taxon>Fungi</taxon>
        <taxon>Dikarya</taxon>
        <taxon>Ascomycota</taxon>
        <taxon>Pezizomycotina</taxon>
        <taxon>Eurotiomycetes</taxon>
        <taxon>Eurotiomycetidae</taxon>
        <taxon>Onygenales</taxon>
        <taxon>Ajellomycetaceae</taxon>
        <taxon>Emergomyces</taxon>
    </lineage>
</organism>
<dbReference type="PANTHER" id="PTHR39405:SF1">
    <property type="entry name" value="DSC E3 UBIQUITIN LIGASE COMPLEX SUBUNIT 4"/>
    <property type="match status" value="1"/>
</dbReference>
<feature type="compositionally biased region" description="Basic and acidic residues" evidence="1">
    <location>
        <begin position="188"/>
        <end position="208"/>
    </location>
</feature>
<dbReference type="EMBL" id="LCZI01000809">
    <property type="protein sequence ID" value="KKZ64309.1"/>
    <property type="molecule type" value="Genomic_DNA"/>
</dbReference>
<dbReference type="AlphaFoldDB" id="A0A0G2J2Q5"/>
<dbReference type="VEuPathDB" id="FungiDB:EMCG_09693"/>
<accession>A0A0G2J2Q5</accession>
<reference evidence="4" key="1">
    <citation type="journal article" date="2015" name="PLoS Genet.">
        <title>The dynamic genome and transcriptome of the human fungal pathogen Blastomyces and close relative Emmonsia.</title>
        <authorList>
            <person name="Munoz J.F."/>
            <person name="Gauthier G.M."/>
            <person name="Desjardins C.A."/>
            <person name="Gallo J.E."/>
            <person name="Holder J."/>
            <person name="Sullivan T.D."/>
            <person name="Marty A.J."/>
            <person name="Carmen J.C."/>
            <person name="Chen Z."/>
            <person name="Ding L."/>
            <person name="Gujja S."/>
            <person name="Magrini V."/>
            <person name="Misas E."/>
            <person name="Mitreva M."/>
            <person name="Priest M."/>
            <person name="Saif S."/>
            <person name="Whiston E.A."/>
            <person name="Young S."/>
            <person name="Zeng Q."/>
            <person name="Goldman W.E."/>
            <person name="Mardis E.R."/>
            <person name="Taylor J.W."/>
            <person name="McEwen J.G."/>
            <person name="Clay O.K."/>
            <person name="Klein B.S."/>
            <person name="Cuomo C.A."/>
        </authorList>
    </citation>
    <scope>NUCLEOTIDE SEQUENCE [LARGE SCALE GENOMIC DNA]</scope>
    <source>
        <strain evidence="4">UAMH 3008</strain>
    </source>
</reference>
<name>A0A0G2J2Q5_9EURO</name>
<feature type="region of interest" description="Disordered" evidence="1">
    <location>
        <begin position="293"/>
        <end position="312"/>
    </location>
</feature>
<dbReference type="InterPro" id="IPR038967">
    <property type="entry name" value="Dsc4-like"/>
</dbReference>
<dbReference type="GO" id="GO:0044695">
    <property type="term" value="C:Dsc E3 ubiquitin ligase complex"/>
    <property type="evidence" value="ECO:0007669"/>
    <property type="project" value="InterPro"/>
</dbReference>
<feature type="domain" description="DUF1746" evidence="2">
    <location>
        <begin position="59"/>
        <end position="173"/>
    </location>
</feature>
<evidence type="ECO:0000259" key="2">
    <source>
        <dbReference type="Pfam" id="PF08508"/>
    </source>
</evidence>
<feature type="compositionally biased region" description="Polar residues" evidence="1">
    <location>
        <begin position="293"/>
        <end position="311"/>
    </location>
</feature>